<keyword evidence="1" id="KW-1133">Transmembrane helix</keyword>
<dbReference type="AlphaFoldDB" id="A0A0R2M927"/>
<organism evidence="2 3">
    <name type="scientific">Lactiplantibacillus xiangfangensis</name>
    <dbReference type="NCBI Taxonomy" id="942150"/>
    <lineage>
        <taxon>Bacteria</taxon>
        <taxon>Bacillati</taxon>
        <taxon>Bacillota</taxon>
        <taxon>Bacilli</taxon>
        <taxon>Lactobacillales</taxon>
        <taxon>Lactobacillaceae</taxon>
        <taxon>Lactiplantibacillus</taxon>
    </lineage>
</organism>
<feature type="transmembrane region" description="Helical" evidence="1">
    <location>
        <begin position="189"/>
        <end position="206"/>
    </location>
</feature>
<feature type="transmembrane region" description="Helical" evidence="1">
    <location>
        <begin position="133"/>
        <end position="153"/>
    </location>
</feature>
<gene>
    <name evidence="2" type="ORF">IV64_GL000597</name>
</gene>
<accession>A0A0R2M927</accession>
<name>A0A0R2M927_9LACO</name>
<feature type="transmembrane region" description="Helical" evidence="1">
    <location>
        <begin position="20"/>
        <end position="41"/>
    </location>
</feature>
<feature type="transmembrane region" description="Helical" evidence="1">
    <location>
        <begin position="165"/>
        <end position="183"/>
    </location>
</feature>
<protein>
    <submittedName>
        <fullName evidence="2">Transport protein</fullName>
    </submittedName>
</protein>
<sequence>MRKYIVQVCLYTRYFWQVALDNLGMLLYTVVLPLVFLVLNLKSAFFKPLSMQQFIGTVMPFIAWIIFSNVLMVIADVAMLREQGYLKQYVSLVVNPSVFLVSKMLVSGGLLVVILGLVGAVSGIVFHLPIFGIVWRLWAVLLLVALPVLGYCLPILSLPIRYKSLNAVVNTLMIVVMIGSAAIENSTHLAVTTVWLNMLSPIYLVMNTFNLLTTAQWGAFWPAYVATLVVMGLIGTYSYRHLRLLPTEGL</sequence>
<dbReference type="Proteomes" id="UP000051783">
    <property type="component" value="Unassembled WGS sequence"/>
</dbReference>
<feature type="transmembrane region" description="Helical" evidence="1">
    <location>
        <begin position="218"/>
        <end position="239"/>
    </location>
</feature>
<dbReference type="STRING" id="942150.IV64_GL000597"/>
<dbReference type="PATRIC" id="fig|942150.3.peg.611"/>
<dbReference type="OrthoDB" id="2293999at2"/>
<feature type="transmembrane region" description="Helical" evidence="1">
    <location>
        <begin position="100"/>
        <end position="127"/>
    </location>
</feature>
<evidence type="ECO:0000313" key="3">
    <source>
        <dbReference type="Proteomes" id="UP000051783"/>
    </source>
</evidence>
<dbReference type="RefSeq" id="WP_057707098.1">
    <property type="nucleotide sequence ID" value="NZ_JQCL01000080.1"/>
</dbReference>
<comment type="caution">
    <text evidence="2">The sequence shown here is derived from an EMBL/GenBank/DDBJ whole genome shotgun (WGS) entry which is preliminary data.</text>
</comment>
<evidence type="ECO:0000313" key="2">
    <source>
        <dbReference type="EMBL" id="KRO08507.1"/>
    </source>
</evidence>
<keyword evidence="3" id="KW-1185">Reference proteome</keyword>
<proteinExistence type="predicted"/>
<dbReference type="EMBL" id="JQCL01000080">
    <property type="protein sequence ID" value="KRO08507.1"/>
    <property type="molecule type" value="Genomic_DNA"/>
</dbReference>
<keyword evidence="1" id="KW-0812">Transmembrane</keyword>
<evidence type="ECO:0000256" key="1">
    <source>
        <dbReference type="SAM" id="Phobius"/>
    </source>
</evidence>
<keyword evidence="1" id="KW-0472">Membrane</keyword>
<reference evidence="2 3" key="1">
    <citation type="journal article" date="2015" name="Genome Announc.">
        <title>Expanding the biotechnology potential of lactobacilli through comparative genomics of 213 strains and associated genera.</title>
        <authorList>
            <person name="Sun Z."/>
            <person name="Harris H.M."/>
            <person name="McCann A."/>
            <person name="Guo C."/>
            <person name="Argimon S."/>
            <person name="Zhang W."/>
            <person name="Yang X."/>
            <person name="Jeffery I.B."/>
            <person name="Cooney J.C."/>
            <person name="Kagawa T.F."/>
            <person name="Liu W."/>
            <person name="Song Y."/>
            <person name="Salvetti E."/>
            <person name="Wrobel A."/>
            <person name="Rasinkangas P."/>
            <person name="Parkhill J."/>
            <person name="Rea M.C."/>
            <person name="O'Sullivan O."/>
            <person name="Ritari J."/>
            <person name="Douillard F.P."/>
            <person name="Paul Ross R."/>
            <person name="Yang R."/>
            <person name="Briner A.E."/>
            <person name="Felis G.E."/>
            <person name="de Vos W.M."/>
            <person name="Barrangou R."/>
            <person name="Klaenhammer T.R."/>
            <person name="Caufield P.W."/>
            <person name="Cui Y."/>
            <person name="Zhang H."/>
            <person name="O'Toole P.W."/>
        </authorList>
    </citation>
    <scope>NUCLEOTIDE SEQUENCE [LARGE SCALE GENOMIC DNA]</scope>
    <source>
        <strain evidence="2 3">LMG 26013</strain>
    </source>
</reference>